<dbReference type="InterPro" id="IPR036116">
    <property type="entry name" value="FN3_sf"/>
</dbReference>
<reference evidence="4 5" key="1">
    <citation type="submission" date="2019-03" db="EMBL/GenBank/DDBJ databases">
        <title>Genomic Encyclopedia of Archaeal and Bacterial Type Strains, Phase II (KMG-II): from individual species to whole genera.</title>
        <authorList>
            <person name="Goeker M."/>
        </authorList>
    </citation>
    <scope>NUCLEOTIDE SEQUENCE [LARGE SCALE GENOMIC DNA]</scope>
    <source>
        <strain evidence="4 5">DSM 25687</strain>
    </source>
</reference>
<keyword evidence="2" id="KW-0812">Transmembrane</keyword>
<feature type="domain" description="Fibronectin type-III" evidence="3">
    <location>
        <begin position="386"/>
        <end position="475"/>
    </location>
</feature>
<keyword evidence="2" id="KW-0472">Membrane</keyword>
<keyword evidence="5" id="KW-1185">Reference proteome</keyword>
<dbReference type="Proteomes" id="UP000295260">
    <property type="component" value="Unassembled WGS sequence"/>
</dbReference>
<evidence type="ECO:0000256" key="2">
    <source>
        <dbReference type="SAM" id="Phobius"/>
    </source>
</evidence>
<comment type="caution">
    <text evidence="4">The sequence shown here is derived from an EMBL/GenBank/DDBJ whole genome shotgun (WGS) entry which is preliminary data.</text>
</comment>
<dbReference type="RefSeq" id="WP_133533665.1">
    <property type="nucleotide sequence ID" value="NZ_SNXR01000015.1"/>
</dbReference>
<dbReference type="EMBL" id="SNXR01000015">
    <property type="protein sequence ID" value="TDP58400.1"/>
    <property type="molecule type" value="Genomic_DNA"/>
</dbReference>
<dbReference type="InterPro" id="IPR056600">
    <property type="entry name" value="GBD_T9SS_assoc"/>
</dbReference>
<keyword evidence="2" id="KW-1133">Transmembrane helix</keyword>
<dbReference type="Pfam" id="PF23759">
    <property type="entry name" value="GBD_T9SS_assoc"/>
    <property type="match status" value="1"/>
</dbReference>
<sequence>MRKNYSFNSSWWKIVHANSKLTFSIVLVYFFSCINTIYSQTTHISPTGNGGFEVGNTLLLNGWFSPAAGGATRNQWTVDTGVVGRTATNCAFVTNNTGATPDPHAYTLTASRATHFYRDITIPATEDDIKLNFRWIAAGETTFDRMRIWFVTHPTNLTSTPTFVPTYGTPITANGVVGGINSRLTVNTLDPTNGRLDYNNQATWLTSPEITIPAVYAGTVVRVIFEWVNNASLGTAPPAAVDDISLVSYPLPDNCATARPITVTSTCVPKTFTNVGATDSATPATSCGLYGGGDVWYSFVMPVSGSVTINASDIGGGIADTVMQAYYGTCGSLTSIACDDDSGPGLDSFLTITRPAGSTVYIRVWEYGGDSFGTFGLCVSSPTCFAPTISAPITPTTTSAAISWTPTFVPAVGYQYVLSTSNVTPVSGTATTATTVTIGSLTPNTVYYFFIRSDCGAGDFSPWVSSSFTTLINPPVTTGTTICAGGTGTISATATCTNFISLGMTISGSWNAATDPVAFRPATIITSPSTCNFATVTSNYTALTFTVNISGNYTFTMGNDTAFDGMGYITTGSFVAGQCPGSGTWVDGDDDSGGSEPIMTNVPLTAGTIYTLYSTIWAFGNTAITGNYTWFVNGPPGANISASTAGALQWYTAATGGTAIATGTPFNPVGVAGSGLANTNTPGTYTYYAACSSFPNIRTATNFVIQGPTSVISGTGSACANTTISIALTGVAPWTLTYTDGTTPVTVTTSTNPYTFSVSPGVTTSYTVTALRDANCPSSLPVNRTGTATVTGKAWNGISTSDWSNAANWLPVGIPSNTDCVSIGVSAFPPVVTGTTYNAFAGKLNVATGATLVVNSGNSLIVTDEIRVAAGGNITLQDDANLVQITNVAINNNVGNNNSVTYTRIGTLRNYDYIYWSSPFESLYTYQFSPTSGINYIYKWDTNATNNNGGQGKWAPGNDFILPAVKGKGYIVRGPSGHPSTPTNFTFSFSGKPNNGLVDIPALKGTISTGLTGTNGFPITAEDDNWNLLGNPYPSAIDADTFISANGVLDGFVKIWSHGTQIGPNGASFYGSAQLSYAASDYITYTPGVGSVPPGYNGKIASGQGFFVNLLESEASGEIIYFDNTMRYSTVTSPYDNSQFYRQAEEQNIQQKDRLWLNIVDQNNSKLTTLIGYVDGATIGKDRMYDAFGDKVAAYNFYSKIGNDAYIIQGRPSFDVNDRVNIGYNVPQSGTYKIGIDIAEGIFANANQEIYLEDTTNGIIHDLRATPYSFTSATGSFENRFVLRYTNANLGTNDNTVNNTFTYIKNNYINIQSTENIAQVDLYDVSGKLLSSTALNGDSTSFREVFNYPNGVYLAKIKLSSGLIITRKLLN</sequence>
<dbReference type="SUPFAM" id="SSF49265">
    <property type="entry name" value="Fibronectin type III"/>
    <property type="match status" value="1"/>
</dbReference>
<organism evidence="4 5">
    <name type="scientific">Flavobacterium dankookense</name>
    <dbReference type="NCBI Taxonomy" id="706186"/>
    <lineage>
        <taxon>Bacteria</taxon>
        <taxon>Pseudomonadati</taxon>
        <taxon>Bacteroidota</taxon>
        <taxon>Flavobacteriia</taxon>
        <taxon>Flavobacteriales</taxon>
        <taxon>Flavobacteriaceae</taxon>
        <taxon>Flavobacterium</taxon>
    </lineage>
</organism>
<dbReference type="OrthoDB" id="1652165at2"/>
<protein>
    <submittedName>
        <fullName evidence="4">Putative secreted protein (Por secretion system target)</fullName>
    </submittedName>
</protein>
<name>A0A4R6Q8E7_9FLAO</name>
<feature type="transmembrane region" description="Helical" evidence="2">
    <location>
        <begin position="21"/>
        <end position="38"/>
    </location>
</feature>
<evidence type="ECO:0000256" key="1">
    <source>
        <dbReference type="ARBA" id="ARBA00022729"/>
    </source>
</evidence>
<dbReference type="Gene3D" id="2.60.40.10">
    <property type="entry name" value="Immunoglobulins"/>
    <property type="match status" value="1"/>
</dbReference>
<keyword evidence="1" id="KW-0732">Signal</keyword>
<dbReference type="InterPro" id="IPR003961">
    <property type="entry name" value="FN3_dom"/>
</dbReference>
<dbReference type="InterPro" id="IPR026444">
    <property type="entry name" value="Secre_tail"/>
</dbReference>
<dbReference type="PROSITE" id="PS50853">
    <property type="entry name" value="FN3"/>
    <property type="match status" value="1"/>
</dbReference>
<dbReference type="InterPro" id="IPR013783">
    <property type="entry name" value="Ig-like_fold"/>
</dbReference>
<evidence type="ECO:0000313" key="4">
    <source>
        <dbReference type="EMBL" id="TDP58400.1"/>
    </source>
</evidence>
<accession>A0A4R6Q8E7</accession>
<evidence type="ECO:0000259" key="3">
    <source>
        <dbReference type="PROSITE" id="PS50853"/>
    </source>
</evidence>
<gene>
    <name evidence="4" type="ORF">BC748_2451</name>
</gene>
<evidence type="ECO:0000313" key="5">
    <source>
        <dbReference type="Proteomes" id="UP000295260"/>
    </source>
</evidence>
<dbReference type="NCBIfam" id="TIGR04183">
    <property type="entry name" value="Por_Secre_tail"/>
    <property type="match status" value="1"/>
</dbReference>
<proteinExistence type="predicted"/>